<proteinExistence type="predicted"/>
<dbReference type="Gene3D" id="3.40.50.300">
    <property type="entry name" value="P-loop containing nucleotide triphosphate hydrolases"/>
    <property type="match status" value="1"/>
</dbReference>
<dbReference type="Proteomes" id="UP001652624">
    <property type="component" value="Chromosome 6"/>
</dbReference>
<protein>
    <submittedName>
        <fullName evidence="5">Rho-related GTP-binding protein RhoF isoform X1</fullName>
    </submittedName>
</protein>
<dbReference type="InterPro" id="IPR001806">
    <property type="entry name" value="Small_GTPase"/>
</dbReference>
<feature type="region of interest" description="Disordered" evidence="3">
    <location>
        <begin position="1"/>
        <end position="30"/>
    </location>
</feature>
<dbReference type="PANTHER" id="PTHR24072">
    <property type="entry name" value="RHO FAMILY GTPASE"/>
    <property type="match status" value="1"/>
</dbReference>
<dbReference type="SMART" id="SM00175">
    <property type="entry name" value="RAB"/>
    <property type="match status" value="1"/>
</dbReference>
<keyword evidence="4" id="KW-1185">Reference proteome</keyword>
<evidence type="ECO:0000313" key="5">
    <source>
        <dbReference type="RefSeq" id="XP_060049137.1"/>
    </source>
</evidence>
<dbReference type="PROSITE" id="PS51420">
    <property type="entry name" value="RHO"/>
    <property type="match status" value="1"/>
</dbReference>
<dbReference type="InterPro" id="IPR003578">
    <property type="entry name" value="Small_GTPase_Rho"/>
</dbReference>
<keyword evidence="2" id="KW-0342">GTP-binding</keyword>
<dbReference type="SMART" id="SM00173">
    <property type="entry name" value="RAS"/>
    <property type="match status" value="1"/>
</dbReference>
<dbReference type="InterPro" id="IPR005225">
    <property type="entry name" value="Small_GTP-bd"/>
</dbReference>
<evidence type="ECO:0000313" key="4">
    <source>
        <dbReference type="Proteomes" id="UP001652624"/>
    </source>
</evidence>
<gene>
    <name evidence="5" type="primary">RHOF</name>
</gene>
<dbReference type="RefSeq" id="XP_060049137.1">
    <property type="nucleotide sequence ID" value="XM_060193154.1"/>
</dbReference>
<keyword evidence="1" id="KW-0547">Nucleotide-binding</keyword>
<organism evidence="4 5">
    <name type="scientific">Erinaceus europaeus</name>
    <name type="common">Western European hedgehog</name>
    <dbReference type="NCBI Taxonomy" id="9365"/>
    <lineage>
        <taxon>Eukaryota</taxon>
        <taxon>Metazoa</taxon>
        <taxon>Chordata</taxon>
        <taxon>Craniata</taxon>
        <taxon>Vertebrata</taxon>
        <taxon>Euteleostomi</taxon>
        <taxon>Mammalia</taxon>
        <taxon>Eutheria</taxon>
        <taxon>Laurasiatheria</taxon>
        <taxon>Eulipotyphla</taxon>
        <taxon>Erinaceidae</taxon>
        <taxon>Erinaceinae</taxon>
        <taxon>Erinaceus</taxon>
    </lineage>
</organism>
<dbReference type="InterPro" id="IPR027417">
    <property type="entry name" value="P-loop_NTPase"/>
</dbReference>
<dbReference type="GeneID" id="103128883"/>
<evidence type="ECO:0000256" key="3">
    <source>
        <dbReference type="SAM" id="MobiDB-lite"/>
    </source>
</evidence>
<sequence length="374" mass="41570">MLLHQYLPPPPTTTTPPPAARHFFPQPPAEESPPSLHFRFLPPFFIKGPEWRRPISARLPFCEFNSEPPGLREDAFAAPSASFLGRQRAVNSPQRSRLSPTRSWKVCRSGRRRKCHESVTYKRVLAGEGAAGLPCPAPSPGVDSPLDGRSRPSLTVFPPKPVLPGRAMDAPAPAVPGPGRKELKIVIVGDGGCGKTSLLMVYCQGSFPEHYAPSVFEKYTASVMVGSKEVTLNLYDTAGQEDYDRLRPLSYQNTHVVLICYDVMNPTSYDNVLVKWVPEVTHFCRGTPTVLIGCKTDLRKDKEQLRKLRAAQQEPITYMQGLSTCEQIQAALYLECSAKFRENVEDVFREAAKVALSALKKAQRGKKRRLCLLL</sequence>
<reference evidence="5" key="1">
    <citation type="submission" date="2025-08" db="UniProtKB">
        <authorList>
            <consortium name="RefSeq"/>
        </authorList>
    </citation>
    <scope>IDENTIFICATION</scope>
</reference>
<evidence type="ECO:0000256" key="1">
    <source>
        <dbReference type="ARBA" id="ARBA00022741"/>
    </source>
</evidence>
<evidence type="ECO:0000256" key="2">
    <source>
        <dbReference type="ARBA" id="ARBA00023134"/>
    </source>
</evidence>
<name>A0ABM3XJY2_ERIEU</name>
<dbReference type="SUPFAM" id="SSF52540">
    <property type="entry name" value="P-loop containing nucleoside triphosphate hydrolases"/>
    <property type="match status" value="1"/>
</dbReference>
<dbReference type="SMART" id="SM00174">
    <property type="entry name" value="RHO"/>
    <property type="match status" value="1"/>
</dbReference>
<dbReference type="Pfam" id="PF00071">
    <property type="entry name" value="Ras"/>
    <property type="match status" value="1"/>
</dbReference>
<dbReference type="PROSITE" id="PS51421">
    <property type="entry name" value="RAS"/>
    <property type="match status" value="1"/>
</dbReference>
<dbReference type="SMART" id="SM00176">
    <property type="entry name" value="RAN"/>
    <property type="match status" value="1"/>
</dbReference>
<feature type="compositionally biased region" description="Pro residues" evidence="3">
    <location>
        <begin position="7"/>
        <end position="30"/>
    </location>
</feature>
<dbReference type="PROSITE" id="PS51419">
    <property type="entry name" value="RAB"/>
    <property type="match status" value="1"/>
</dbReference>
<dbReference type="CDD" id="cd04132">
    <property type="entry name" value="Rho4_like"/>
    <property type="match status" value="1"/>
</dbReference>
<accession>A0ABM3XJY2</accession>
<dbReference type="PRINTS" id="PR00449">
    <property type="entry name" value="RASTRNSFRMNG"/>
</dbReference>
<dbReference type="NCBIfam" id="TIGR00231">
    <property type="entry name" value="small_GTP"/>
    <property type="match status" value="1"/>
</dbReference>